<evidence type="ECO:0000313" key="1">
    <source>
        <dbReference type="EMBL" id="GFD11398.1"/>
    </source>
</evidence>
<dbReference type="EMBL" id="BKCJ011258811">
    <property type="protein sequence ID" value="GFD11398.1"/>
    <property type="molecule type" value="Genomic_DNA"/>
</dbReference>
<reference evidence="1" key="1">
    <citation type="journal article" date="2019" name="Sci. Rep.">
        <title>Draft genome of Tanacetum cinerariifolium, the natural source of mosquito coil.</title>
        <authorList>
            <person name="Yamashiro T."/>
            <person name="Shiraishi A."/>
            <person name="Satake H."/>
            <person name="Nakayama K."/>
        </authorList>
    </citation>
    <scope>NUCLEOTIDE SEQUENCE</scope>
</reference>
<dbReference type="AlphaFoldDB" id="A0A699TQD0"/>
<gene>
    <name evidence="1" type="ORF">Tci_883367</name>
</gene>
<organism evidence="1">
    <name type="scientific">Tanacetum cinerariifolium</name>
    <name type="common">Dalmatian daisy</name>
    <name type="synonym">Chrysanthemum cinerariifolium</name>
    <dbReference type="NCBI Taxonomy" id="118510"/>
    <lineage>
        <taxon>Eukaryota</taxon>
        <taxon>Viridiplantae</taxon>
        <taxon>Streptophyta</taxon>
        <taxon>Embryophyta</taxon>
        <taxon>Tracheophyta</taxon>
        <taxon>Spermatophyta</taxon>
        <taxon>Magnoliopsida</taxon>
        <taxon>eudicotyledons</taxon>
        <taxon>Gunneridae</taxon>
        <taxon>Pentapetalae</taxon>
        <taxon>asterids</taxon>
        <taxon>campanulids</taxon>
        <taxon>Asterales</taxon>
        <taxon>Asteraceae</taxon>
        <taxon>Asteroideae</taxon>
        <taxon>Anthemideae</taxon>
        <taxon>Anthemidinae</taxon>
        <taxon>Tanacetum</taxon>
    </lineage>
</organism>
<feature type="non-terminal residue" evidence="1">
    <location>
        <position position="35"/>
    </location>
</feature>
<comment type="caution">
    <text evidence="1">The sequence shown here is derived from an EMBL/GenBank/DDBJ whole genome shotgun (WGS) entry which is preliminary data.</text>
</comment>
<name>A0A699TQD0_TANCI</name>
<proteinExistence type="predicted"/>
<sequence length="35" mass="4060">MIKRKGDNGSPCRRPQLIRYSRVGLPFTRIDAEVE</sequence>
<accession>A0A699TQD0</accession>
<protein>
    <submittedName>
        <fullName evidence="1">Uncharacterized protein</fullName>
    </submittedName>
</protein>